<dbReference type="Proteomes" id="UP000184499">
    <property type="component" value="Unassembled WGS sequence"/>
</dbReference>
<evidence type="ECO:0008006" key="12">
    <source>
        <dbReference type="Google" id="ProtNLM"/>
    </source>
</evidence>
<evidence type="ECO:0000313" key="11">
    <source>
        <dbReference type="Proteomes" id="UP000184499"/>
    </source>
</evidence>
<dbReference type="GeneID" id="93578707"/>
<feature type="transmembrane region" description="Helical" evidence="6">
    <location>
        <begin position="685"/>
        <end position="704"/>
    </location>
</feature>
<feature type="transmembrane region" description="Helical" evidence="6">
    <location>
        <begin position="607"/>
        <end position="624"/>
    </location>
</feature>
<feature type="region of interest" description="Disordered" evidence="5">
    <location>
        <begin position="352"/>
        <end position="373"/>
    </location>
</feature>
<dbReference type="VEuPathDB" id="FungiDB:ASPBRDRAFT_49009"/>
<sequence>MTPGENSSKHTPTAGVAERAPMALPAWLDHLNLRDLKILFRCWAAAWVATLLIFIGPALQKIGIATFFGALVLYIVPPAGILFIYLLASFTLLAGMCLGWAWGLLTTKAALAARPSSQTQARLQQLQQEVVTQARQSGQSTTTVTQQLIHDGFMLDARVTVVFYVMACVFVYAMSRLRVANNKFALAQIFSIIITDLFLLFGPTLPSFTAMLPRVLIEPGAIGIGLGAACCLLFFPQSTSYAVLTKMEQLLRLGQVPPKCTEARLHGGDLSLQQLVETKGKGISLLKALDPLLAFLPLDLSRGHWGADDLKALQQKLRKTLVASLSLLNYHIARIHEDENIAKLAQHETALADGDDSTEKKNQPIGHHQIQQSSNLMHAFQKAEETAIRTRTLEALRRSTLPLLQAISDAMETSIETIHIVNNRRWVRAPSQSHMDQQIARAQDASENLRRIRATSITATTEALIESHVEIFDEQGNFRNGDVGGVHALRGIIIGMVIEERILTLAEATQQLIEHILWLLQNRPKPRLWIPSRLQYALTWIGTGSVPTPMSDSAGNTATDPEDLEERTREADRRLRISRGYGTPQRTRTARTIISIYQWLFNPAGMYALRMVVVTIATSIPSSLPHTAGFFYREKGIWGVITAQTTLLVYMADFTMSLVSRLVGTVVGGVLGMVAWYIGSGHGPGNAYGLGAITAAMTVILMWWRIFLPPTLTMAAIMSGATFALVVGFSYDDGHVQQYGLPGRGYAAFWKRLVTVLLGFVAATVVQLFPRPPSATRHICQTMSNCVRTISDHYALVLSHWARADDPDHPIATVAEKITLEMAETLLSLKGPIGLLRFEMSFGPFNRKTLSRTQSLLEDMNQALGRLLVLSTTLPLNLQDRLMETVGFLNDNTVGDVMAVLGVIEQALKAGAALPERLPTPLVKRCFEAWGGQHRTAELSKTLVRDENYRRYCVAISSYLKFLASIDELVLVLKAALGESHIVDRGGEVV</sequence>
<dbReference type="RefSeq" id="XP_067473633.1">
    <property type="nucleotide sequence ID" value="XM_067626219.1"/>
</dbReference>
<comment type="subcellular location">
    <subcellularLocation>
        <location evidence="1">Membrane</location>
        <topology evidence="1">Multi-pass membrane protein</topology>
    </subcellularLocation>
</comment>
<dbReference type="OMA" id="GTYHWFI"/>
<dbReference type="InterPro" id="IPR018823">
    <property type="entry name" value="ArAE_2_N"/>
</dbReference>
<evidence type="ECO:0000256" key="3">
    <source>
        <dbReference type="ARBA" id="ARBA00022989"/>
    </source>
</evidence>
<dbReference type="STRING" id="767769.A0A1L9U4A5"/>
<keyword evidence="4 6" id="KW-0472">Membrane</keyword>
<dbReference type="AlphaFoldDB" id="A0A1L9U4A5"/>
<keyword evidence="11" id="KW-1185">Reference proteome</keyword>
<evidence type="ECO:0000256" key="4">
    <source>
        <dbReference type="ARBA" id="ARBA00023136"/>
    </source>
</evidence>
<feature type="compositionally biased region" description="Polar residues" evidence="5">
    <location>
        <begin position="548"/>
        <end position="559"/>
    </location>
</feature>
<reference evidence="11" key="1">
    <citation type="journal article" date="2017" name="Genome Biol.">
        <title>Comparative genomics reveals high biological diversity and specific adaptations in the industrially and medically important fungal genus Aspergillus.</title>
        <authorList>
            <person name="de Vries R.P."/>
            <person name="Riley R."/>
            <person name="Wiebenga A."/>
            <person name="Aguilar-Osorio G."/>
            <person name="Amillis S."/>
            <person name="Uchima C.A."/>
            <person name="Anderluh G."/>
            <person name="Asadollahi M."/>
            <person name="Askin M."/>
            <person name="Barry K."/>
            <person name="Battaglia E."/>
            <person name="Bayram O."/>
            <person name="Benocci T."/>
            <person name="Braus-Stromeyer S.A."/>
            <person name="Caldana C."/>
            <person name="Canovas D."/>
            <person name="Cerqueira G.C."/>
            <person name="Chen F."/>
            <person name="Chen W."/>
            <person name="Choi C."/>
            <person name="Clum A."/>
            <person name="Dos Santos R.A."/>
            <person name="Damasio A.R."/>
            <person name="Diallinas G."/>
            <person name="Emri T."/>
            <person name="Fekete E."/>
            <person name="Flipphi M."/>
            <person name="Freyberg S."/>
            <person name="Gallo A."/>
            <person name="Gournas C."/>
            <person name="Habgood R."/>
            <person name="Hainaut M."/>
            <person name="Harispe M.L."/>
            <person name="Henrissat B."/>
            <person name="Hilden K.S."/>
            <person name="Hope R."/>
            <person name="Hossain A."/>
            <person name="Karabika E."/>
            <person name="Karaffa L."/>
            <person name="Karanyi Z."/>
            <person name="Krasevec N."/>
            <person name="Kuo A."/>
            <person name="Kusch H."/>
            <person name="LaButti K."/>
            <person name="Lagendijk E.L."/>
            <person name="Lapidus A."/>
            <person name="Levasseur A."/>
            <person name="Lindquist E."/>
            <person name="Lipzen A."/>
            <person name="Logrieco A.F."/>
            <person name="MacCabe A."/>
            <person name="Maekelae M.R."/>
            <person name="Malavazi I."/>
            <person name="Melin P."/>
            <person name="Meyer V."/>
            <person name="Mielnichuk N."/>
            <person name="Miskei M."/>
            <person name="Molnar A.P."/>
            <person name="Mule G."/>
            <person name="Ngan C.Y."/>
            <person name="Orejas M."/>
            <person name="Orosz E."/>
            <person name="Ouedraogo J.P."/>
            <person name="Overkamp K.M."/>
            <person name="Park H.-S."/>
            <person name="Perrone G."/>
            <person name="Piumi F."/>
            <person name="Punt P.J."/>
            <person name="Ram A.F."/>
            <person name="Ramon A."/>
            <person name="Rauscher S."/>
            <person name="Record E."/>
            <person name="Riano-Pachon D.M."/>
            <person name="Robert V."/>
            <person name="Roehrig J."/>
            <person name="Ruller R."/>
            <person name="Salamov A."/>
            <person name="Salih N.S."/>
            <person name="Samson R.A."/>
            <person name="Sandor E."/>
            <person name="Sanguinetti M."/>
            <person name="Schuetze T."/>
            <person name="Sepcic K."/>
            <person name="Shelest E."/>
            <person name="Sherlock G."/>
            <person name="Sophianopoulou V."/>
            <person name="Squina F.M."/>
            <person name="Sun H."/>
            <person name="Susca A."/>
            <person name="Todd R.B."/>
            <person name="Tsang A."/>
            <person name="Unkles S.E."/>
            <person name="van de Wiele N."/>
            <person name="van Rossen-Uffink D."/>
            <person name="Oliveira J.V."/>
            <person name="Vesth T.C."/>
            <person name="Visser J."/>
            <person name="Yu J.-H."/>
            <person name="Zhou M."/>
            <person name="Andersen M.R."/>
            <person name="Archer D.B."/>
            <person name="Baker S.E."/>
            <person name="Benoit I."/>
            <person name="Brakhage A.A."/>
            <person name="Braus G.H."/>
            <person name="Fischer R."/>
            <person name="Frisvad J.C."/>
            <person name="Goldman G.H."/>
            <person name="Houbraken J."/>
            <person name="Oakley B."/>
            <person name="Pocsi I."/>
            <person name="Scazzocchio C."/>
            <person name="Seiboth B."/>
            <person name="vanKuyk P.A."/>
            <person name="Wortman J."/>
            <person name="Dyer P.S."/>
            <person name="Grigoriev I.V."/>
        </authorList>
    </citation>
    <scope>NUCLEOTIDE SEQUENCE [LARGE SCALE GENOMIC DNA]</scope>
    <source>
        <strain evidence="11">CBS 101740 / IMI 381727 / IBT 21946</strain>
    </source>
</reference>
<keyword evidence="3 6" id="KW-1133">Transmembrane helix</keyword>
<feature type="region of interest" description="Disordered" evidence="5">
    <location>
        <begin position="548"/>
        <end position="569"/>
    </location>
</feature>
<name>A0A1L9U4A5_ASPBC</name>
<feature type="transmembrane region" description="Helical" evidence="6">
    <location>
        <begin position="71"/>
        <end position="102"/>
    </location>
</feature>
<keyword evidence="2 6" id="KW-0812">Transmembrane</keyword>
<dbReference type="PANTHER" id="PTHR37994:SF3">
    <property type="entry name" value="ER TRANSPORTER 6TM N-TERMINAL DOMAIN-CONTAINING PROTEIN"/>
    <property type="match status" value="1"/>
</dbReference>
<evidence type="ECO:0000256" key="1">
    <source>
        <dbReference type="ARBA" id="ARBA00004141"/>
    </source>
</evidence>
<gene>
    <name evidence="10" type="ORF">ASPBRDRAFT_49009</name>
</gene>
<evidence type="ECO:0000256" key="5">
    <source>
        <dbReference type="SAM" id="MobiDB-lite"/>
    </source>
</evidence>
<accession>A0A1L9U4A5</accession>
<feature type="domain" description="Integral membrane bound transporter" evidence="9">
    <location>
        <begin position="626"/>
        <end position="766"/>
    </location>
</feature>
<evidence type="ECO:0000259" key="9">
    <source>
        <dbReference type="Pfam" id="PF13515"/>
    </source>
</evidence>
<dbReference type="Pfam" id="PF13515">
    <property type="entry name" value="FUSC_2"/>
    <property type="match status" value="1"/>
</dbReference>
<evidence type="ECO:0000259" key="7">
    <source>
        <dbReference type="Pfam" id="PF10334"/>
    </source>
</evidence>
<dbReference type="InterPro" id="IPR049453">
    <property type="entry name" value="Memb_transporter_dom"/>
</dbReference>
<feature type="transmembrane region" description="Helical" evidence="6">
    <location>
        <begin position="659"/>
        <end position="679"/>
    </location>
</feature>
<evidence type="ECO:0000259" key="8">
    <source>
        <dbReference type="Pfam" id="PF10337"/>
    </source>
</evidence>
<feature type="transmembrane region" description="Helical" evidence="6">
    <location>
        <begin position="749"/>
        <end position="769"/>
    </location>
</feature>
<feature type="transmembrane region" description="Helical" evidence="6">
    <location>
        <begin position="184"/>
        <end position="201"/>
    </location>
</feature>
<dbReference type="Pfam" id="PF10334">
    <property type="entry name" value="BRE4"/>
    <property type="match status" value="1"/>
</dbReference>
<evidence type="ECO:0000256" key="2">
    <source>
        <dbReference type="ARBA" id="ARBA00022692"/>
    </source>
</evidence>
<dbReference type="Pfam" id="PF10337">
    <property type="entry name" value="ArAE_2_N"/>
    <property type="match status" value="1"/>
</dbReference>
<feature type="transmembrane region" description="Helical" evidence="6">
    <location>
        <begin position="221"/>
        <end position="244"/>
    </location>
</feature>
<dbReference type="EMBL" id="KV878699">
    <property type="protein sequence ID" value="OJJ66383.1"/>
    <property type="molecule type" value="Genomic_DNA"/>
</dbReference>
<proteinExistence type="predicted"/>
<evidence type="ECO:0000256" key="6">
    <source>
        <dbReference type="SAM" id="Phobius"/>
    </source>
</evidence>
<feature type="transmembrane region" description="Helical" evidence="6">
    <location>
        <begin position="153"/>
        <end position="172"/>
    </location>
</feature>
<feature type="domain" description="DUF2421" evidence="7">
    <location>
        <begin position="770"/>
        <end position="981"/>
    </location>
</feature>
<feature type="domain" description="Putative ER transporter 6TM N-terminal" evidence="8">
    <location>
        <begin position="22"/>
        <end position="466"/>
    </location>
</feature>
<dbReference type="OrthoDB" id="2274698at2759"/>
<evidence type="ECO:0000313" key="10">
    <source>
        <dbReference type="EMBL" id="OJJ66383.1"/>
    </source>
</evidence>
<dbReference type="InterPro" id="IPR018820">
    <property type="entry name" value="BRE4-related_DUF2421"/>
</dbReference>
<dbReference type="PANTHER" id="PTHR37994">
    <property type="entry name" value="ARAE_2_N DOMAIN-CONTAINING PROTEIN-RELATED"/>
    <property type="match status" value="1"/>
</dbReference>
<dbReference type="GO" id="GO:0016020">
    <property type="term" value="C:membrane"/>
    <property type="evidence" value="ECO:0007669"/>
    <property type="project" value="UniProtKB-SubCell"/>
</dbReference>
<protein>
    <recommendedName>
        <fullName evidence="12">ER transporter 6TM N-terminal domain-containing protein</fullName>
    </recommendedName>
</protein>
<organism evidence="10 11">
    <name type="scientific">Aspergillus brasiliensis (strain CBS 101740 / IMI 381727 / IBT 21946)</name>
    <dbReference type="NCBI Taxonomy" id="767769"/>
    <lineage>
        <taxon>Eukaryota</taxon>
        <taxon>Fungi</taxon>
        <taxon>Dikarya</taxon>
        <taxon>Ascomycota</taxon>
        <taxon>Pezizomycotina</taxon>
        <taxon>Eurotiomycetes</taxon>
        <taxon>Eurotiomycetidae</taxon>
        <taxon>Eurotiales</taxon>
        <taxon>Aspergillaceae</taxon>
        <taxon>Aspergillus</taxon>
        <taxon>Aspergillus subgen. Circumdati</taxon>
    </lineage>
</organism>
<feature type="transmembrane region" description="Helical" evidence="6">
    <location>
        <begin position="711"/>
        <end position="729"/>
    </location>
</feature>